<reference evidence="1 2" key="1">
    <citation type="submission" date="2015-07" db="EMBL/GenBank/DDBJ databases">
        <title>Genome sequence of Leptolinea tardivitalis DSM 16556.</title>
        <authorList>
            <person name="Hemp J."/>
            <person name="Ward L.M."/>
            <person name="Pace L.A."/>
            <person name="Fischer W.W."/>
        </authorList>
    </citation>
    <scope>NUCLEOTIDE SEQUENCE [LARGE SCALE GENOMIC DNA]</scope>
    <source>
        <strain evidence="1 2">YMTK-2</strain>
    </source>
</reference>
<protein>
    <recommendedName>
        <fullName evidence="3">Rrf2 family transcriptional regulator</fullName>
    </recommendedName>
</protein>
<dbReference type="NCBIfam" id="TIGR00738">
    <property type="entry name" value="rrf2_super"/>
    <property type="match status" value="1"/>
</dbReference>
<dbReference type="EMBL" id="LGCK01000007">
    <property type="protein sequence ID" value="KPL72999.1"/>
    <property type="molecule type" value="Genomic_DNA"/>
</dbReference>
<evidence type="ECO:0000313" key="2">
    <source>
        <dbReference type="Proteomes" id="UP000050430"/>
    </source>
</evidence>
<dbReference type="GO" id="GO:0003700">
    <property type="term" value="F:DNA-binding transcription factor activity"/>
    <property type="evidence" value="ECO:0007669"/>
    <property type="project" value="TreeGrafter"/>
</dbReference>
<dbReference type="SUPFAM" id="SSF46785">
    <property type="entry name" value="Winged helix' DNA-binding domain"/>
    <property type="match status" value="1"/>
</dbReference>
<dbReference type="AlphaFoldDB" id="A0A0P6XU87"/>
<gene>
    <name evidence="1" type="ORF">ADM99_06845</name>
</gene>
<dbReference type="PANTHER" id="PTHR33221:SF2">
    <property type="entry name" value="TRANSCRIPTIONAL REGULATOR"/>
    <property type="match status" value="1"/>
</dbReference>
<dbReference type="Proteomes" id="UP000050430">
    <property type="component" value="Unassembled WGS sequence"/>
</dbReference>
<dbReference type="Gene3D" id="1.10.10.10">
    <property type="entry name" value="Winged helix-like DNA-binding domain superfamily/Winged helix DNA-binding domain"/>
    <property type="match status" value="1"/>
</dbReference>
<evidence type="ECO:0000313" key="1">
    <source>
        <dbReference type="EMBL" id="KPL72999.1"/>
    </source>
</evidence>
<comment type="caution">
    <text evidence="1">The sequence shown here is derived from an EMBL/GenBank/DDBJ whole genome shotgun (WGS) entry which is preliminary data.</text>
</comment>
<dbReference type="InterPro" id="IPR036390">
    <property type="entry name" value="WH_DNA-bd_sf"/>
</dbReference>
<keyword evidence="2" id="KW-1185">Reference proteome</keyword>
<dbReference type="InterPro" id="IPR036388">
    <property type="entry name" value="WH-like_DNA-bd_sf"/>
</dbReference>
<dbReference type="PROSITE" id="PS51197">
    <property type="entry name" value="HTH_RRF2_2"/>
    <property type="match status" value="1"/>
</dbReference>
<sequence>MRINRETDYSFRVILALARAGENTRLPTSQIQKDMHIPPSFLHRIIALLGRSQIIRTFPGREGGVQLARPAADITLLDVFEAVEGPIQLSVCFTGENDCPLDTPCPVQKCLRQVQKAIIKELSSVHFDRFKPETDLTLP</sequence>
<accession>A0A0P6XU87</accession>
<organism evidence="1 2">
    <name type="scientific">Leptolinea tardivitalis</name>
    <dbReference type="NCBI Taxonomy" id="229920"/>
    <lineage>
        <taxon>Bacteria</taxon>
        <taxon>Bacillati</taxon>
        <taxon>Chloroflexota</taxon>
        <taxon>Anaerolineae</taxon>
        <taxon>Anaerolineales</taxon>
        <taxon>Anaerolineaceae</taxon>
        <taxon>Leptolinea</taxon>
    </lineage>
</organism>
<name>A0A0P6XU87_9CHLR</name>
<proteinExistence type="predicted"/>
<dbReference type="Pfam" id="PF02082">
    <property type="entry name" value="Rrf2"/>
    <property type="match status" value="1"/>
</dbReference>
<dbReference type="PANTHER" id="PTHR33221">
    <property type="entry name" value="WINGED HELIX-TURN-HELIX TRANSCRIPTIONAL REGULATOR, RRF2 FAMILY"/>
    <property type="match status" value="1"/>
</dbReference>
<dbReference type="InterPro" id="IPR000944">
    <property type="entry name" value="Tscrpt_reg_Rrf2"/>
</dbReference>
<evidence type="ECO:0008006" key="3">
    <source>
        <dbReference type="Google" id="ProtNLM"/>
    </source>
</evidence>
<dbReference type="GO" id="GO:0005829">
    <property type="term" value="C:cytosol"/>
    <property type="evidence" value="ECO:0007669"/>
    <property type="project" value="TreeGrafter"/>
</dbReference>
<dbReference type="STRING" id="229920.ADM99_06845"/>